<dbReference type="SUPFAM" id="SSF55729">
    <property type="entry name" value="Acyl-CoA N-acyltransferases (Nat)"/>
    <property type="match status" value="1"/>
</dbReference>
<name>A0A2Y9ABJ5_9RHOB</name>
<dbReference type="InterPro" id="IPR016181">
    <property type="entry name" value="Acyl_CoA_acyltransferase"/>
</dbReference>
<accession>A0A2Y9ABJ5</accession>
<dbReference type="GO" id="GO:0016747">
    <property type="term" value="F:acyltransferase activity, transferring groups other than amino-acyl groups"/>
    <property type="evidence" value="ECO:0007669"/>
    <property type="project" value="InterPro"/>
</dbReference>
<gene>
    <name evidence="2" type="ORF">BCF38_102617</name>
    <name evidence="3" type="ORF">SAMN05421539_102617</name>
</gene>
<protein>
    <submittedName>
        <fullName evidence="3">Acetyltransferase (GNAT) family protein</fullName>
    </submittedName>
</protein>
<dbReference type="AlphaFoldDB" id="A0A2Y9ABJ5"/>
<sequence length="276" mass="28784">MVASDRTGEQANRYFGTPAQQALEARADALWQIVSGDPRYSCHGRAVALADRSAEAVGLQIALARLQGVGPSDRLTPEVAQARITGIERAGLVVDTYHHWTADASAVAVAERFLAGHALPDGLSVARVGPETTDEVYDRLDALTQSCGVLLPSASFLLGDVCPAVCLYAETEAGDVAGAAAAVAQTPPGTPHEGHVWWGMLSTAEAWRGHGVAKHLGAKALVDISERARVTHFGTGIREGNAASARLCETLGFSDSGLVDVIAVDPVILSGGRMTK</sequence>
<reference evidence="3 5" key="1">
    <citation type="submission" date="2016-10" db="EMBL/GenBank/DDBJ databases">
        <authorList>
            <person name="Cai Z."/>
        </authorList>
    </citation>
    <scope>NUCLEOTIDE SEQUENCE [LARGE SCALE GENOMIC DNA]</scope>
    <source>
        <strain evidence="3 5">DSM 25227</strain>
    </source>
</reference>
<dbReference type="PROSITE" id="PS51186">
    <property type="entry name" value="GNAT"/>
    <property type="match status" value="1"/>
</dbReference>
<evidence type="ECO:0000313" key="2">
    <source>
        <dbReference type="EMBL" id="PWJ21365.1"/>
    </source>
</evidence>
<organism evidence="3 5">
    <name type="scientific">Jannaschia seohaensis</name>
    <dbReference type="NCBI Taxonomy" id="475081"/>
    <lineage>
        <taxon>Bacteria</taxon>
        <taxon>Pseudomonadati</taxon>
        <taxon>Pseudomonadota</taxon>
        <taxon>Alphaproteobacteria</taxon>
        <taxon>Rhodobacterales</taxon>
        <taxon>Roseobacteraceae</taxon>
        <taxon>Jannaschia</taxon>
    </lineage>
</organism>
<evidence type="ECO:0000313" key="4">
    <source>
        <dbReference type="Proteomes" id="UP000245839"/>
    </source>
</evidence>
<keyword evidence="4" id="KW-1185">Reference proteome</keyword>
<proteinExistence type="predicted"/>
<dbReference type="OrthoDB" id="7836873at2"/>
<dbReference type="Proteomes" id="UP000245839">
    <property type="component" value="Unassembled WGS sequence"/>
</dbReference>
<dbReference type="Proteomes" id="UP000251571">
    <property type="component" value="Unassembled WGS sequence"/>
</dbReference>
<dbReference type="RefSeq" id="WP_109563683.1">
    <property type="nucleotide sequence ID" value="NZ_QGDJ01000002.1"/>
</dbReference>
<keyword evidence="3" id="KW-0808">Transferase</keyword>
<evidence type="ECO:0000259" key="1">
    <source>
        <dbReference type="PROSITE" id="PS51186"/>
    </source>
</evidence>
<dbReference type="EMBL" id="QGDJ01000002">
    <property type="protein sequence ID" value="PWJ21365.1"/>
    <property type="molecule type" value="Genomic_DNA"/>
</dbReference>
<feature type="domain" description="N-acetyltransferase" evidence="1">
    <location>
        <begin position="123"/>
        <end position="276"/>
    </location>
</feature>
<dbReference type="Gene3D" id="3.40.630.30">
    <property type="match status" value="1"/>
</dbReference>
<dbReference type="EMBL" id="UETC01000002">
    <property type="protein sequence ID" value="SSA41971.1"/>
    <property type="molecule type" value="Genomic_DNA"/>
</dbReference>
<reference evidence="2 4" key="2">
    <citation type="submission" date="2018-03" db="EMBL/GenBank/DDBJ databases">
        <title>Genomic Encyclopedia of Archaeal and Bacterial Type Strains, Phase II (KMG-II): from individual species to whole genera.</title>
        <authorList>
            <person name="Goeker M."/>
        </authorList>
    </citation>
    <scope>NUCLEOTIDE SEQUENCE [LARGE SCALE GENOMIC DNA]</scope>
    <source>
        <strain evidence="2 4">DSM 25227</strain>
    </source>
</reference>
<dbReference type="Pfam" id="PF00583">
    <property type="entry name" value="Acetyltransf_1"/>
    <property type="match status" value="1"/>
</dbReference>
<evidence type="ECO:0000313" key="3">
    <source>
        <dbReference type="EMBL" id="SSA41971.1"/>
    </source>
</evidence>
<dbReference type="InterPro" id="IPR000182">
    <property type="entry name" value="GNAT_dom"/>
</dbReference>
<evidence type="ECO:0000313" key="5">
    <source>
        <dbReference type="Proteomes" id="UP000251571"/>
    </source>
</evidence>